<reference evidence="2 3" key="1">
    <citation type="submission" date="2019-11" db="EMBL/GenBank/DDBJ databases">
        <title>Draft genome of Amycolatopsis RM579.</title>
        <authorList>
            <person name="Duangmal K."/>
            <person name="Mingma R."/>
        </authorList>
    </citation>
    <scope>NUCLEOTIDE SEQUENCE [LARGE SCALE GENOMIC DNA]</scope>
    <source>
        <strain evidence="2 3">RM579</strain>
    </source>
</reference>
<dbReference type="RefSeq" id="WP_154754947.1">
    <property type="nucleotide sequence ID" value="NZ_WMBA01000002.1"/>
</dbReference>
<dbReference type="OrthoDB" id="5510591at2"/>
<evidence type="ECO:0000313" key="2">
    <source>
        <dbReference type="EMBL" id="MTD52691.1"/>
    </source>
</evidence>
<gene>
    <name evidence="2" type="ORF">GKO32_01660</name>
</gene>
<dbReference type="InterPro" id="IPR036291">
    <property type="entry name" value="NAD(P)-bd_dom_sf"/>
</dbReference>
<feature type="domain" description="NAD(P)-binding" evidence="1">
    <location>
        <begin position="8"/>
        <end position="172"/>
    </location>
</feature>
<dbReference type="Gene3D" id="3.40.50.720">
    <property type="entry name" value="NAD(P)-binding Rossmann-like Domain"/>
    <property type="match status" value="1"/>
</dbReference>
<protein>
    <submittedName>
        <fullName evidence="2">NAD(P)H-binding protein</fullName>
    </submittedName>
</protein>
<name>A0A6N7YZ11_9PSEU</name>
<keyword evidence="3" id="KW-1185">Reference proteome</keyword>
<dbReference type="PANTHER" id="PTHR15020">
    <property type="entry name" value="FLAVIN REDUCTASE-RELATED"/>
    <property type="match status" value="1"/>
</dbReference>
<dbReference type="PANTHER" id="PTHR15020:SF50">
    <property type="entry name" value="UPF0659 PROTEIN YMR090W"/>
    <property type="match status" value="1"/>
</dbReference>
<comment type="caution">
    <text evidence="2">The sequence shown here is derived from an EMBL/GenBank/DDBJ whole genome shotgun (WGS) entry which is preliminary data.</text>
</comment>
<dbReference type="EMBL" id="WMBA01000002">
    <property type="protein sequence ID" value="MTD52691.1"/>
    <property type="molecule type" value="Genomic_DNA"/>
</dbReference>
<organism evidence="2 3">
    <name type="scientific">Amycolatopsis pithecellobii</name>
    <dbReference type="NCBI Taxonomy" id="664692"/>
    <lineage>
        <taxon>Bacteria</taxon>
        <taxon>Bacillati</taxon>
        <taxon>Actinomycetota</taxon>
        <taxon>Actinomycetes</taxon>
        <taxon>Pseudonocardiales</taxon>
        <taxon>Pseudonocardiaceae</taxon>
        <taxon>Amycolatopsis</taxon>
    </lineage>
</organism>
<dbReference type="AlphaFoldDB" id="A0A6N7YZ11"/>
<dbReference type="InterPro" id="IPR016040">
    <property type="entry name" value="NAD(P)-bd_dom"/>
</dbReference>
<dbReference type="Proteomes" id="UP000440096">
    <property type="component" value="Unassembled WGS sequence"/>
</dbReference>
<dbReference type="SUPFAM" id="SSF51735">
    <property type="entry name" value="NAD(P)-binding Rossmann-fold domains"/>
    <property type="match status" value="1"/>
</dbReference>
<proteinExistence type="predicted"/>
<evidence type="ECO:0000259" key="1">
    <source>
        <dbReference type="Pfam" id="PF13460"/>
    </source>
</evidence>
<evidence type="ECO:0000313" key="3">
    <source>
        <dbReference type="Proteomes" id="UP000440096"/>
    </source>
</evidence>
<dbReference type="Pfam" id="PF13460">
    <property type="entry name" value="NAD_binding_10"/>
    <property type="match status" value="1"/>
</dbReference>
<sequence>MSSFVVVGGTGRTGRRIVGLLTDGGHDVVVASRGGARKLDLAAPDPAVFAGADGIVLCVEPPKDAPGAEAVMHEGVAGAAAIAAREDIPVVLVSQIYVTRAAEHPEMAARIEARARGEQSLRDSGAQYTIVRPSWLHDLPTTGVRVEQGDTGEGRVSRDTVAAAAVAALFDPSASGKTFELYDDPESEKAEWTTVFAALSPDPEAAHA</sequence>
<accession>A0A6N7YZ11</accession>